<dbReference type="EMBL" id="QGNW01000006">
    <property type="protein sequence ID" value="RVX20567.1"/>
    <property type="molecule type" value="Genomic_DNA"/>
</dbReference>
<feature type="transmembrane region" description="Helical" evidence="3">
    <location>
        <begin position="602"/>
        <end position="624"/>
    </location>
</feature>
<dbReference type="PANTHER" id="PTHR24177:SF103">
    <property type="entry name" value="PGG DOMAIN-CONTAINING PROTEIN"/>
    <property type="match status" value="1"/>
</dbReference>
<dbReference type="InterPro" id="IPR002110">
    <property type="entry name" value="Ankyrin_rpt"/>
</dbReference>
<organism evidence="5 6">
    <name type="scientific">Vitis vinifera</name>
    <name type="common">Grape</name>
    <dbReference type="NCBI Taxonomy" id="29760"/>
    <lineage>
        <taxon>Eukaryota</taxon>
        <taxon>Viridiplantae</taxon>
        <taxon>Streptophyta</taxon>
        <taxon>Embryophyta</taxon>
        <taxon>Tracheophyta</taxon>
        <taxon>Spermatophyta</taxon>
        <taxon>Magnoliopsida</taxon>
        <taxon>eudicotyledons</taxon>
        <taxon>Gunneridae</taxon>
        <taxon>Pentapetalae</taxon>
        <taxon>rosids</taxon>
        <taxon>Vitales</taxon>
        <taxon>Vitaceae</taxon>
        <taxon>Viteae</taxon>
        <taxon>Vitis</taxon>
    </lineage>
</organism>
<accession>A0A438KH87</accession>
<dbReference type="PROSITE" id="PS50297">
    <property type="entry name" value="ANK_REP_REGION"/>
    <property type="match status" value="1"/>
</dbReference>
<feature type="region of interest" description="Disordered" evidence="2">
    <location>
        <begin position="376"/>
        <end position="408"/>
    </location>
</feature>
<dbReference type="FunFam" id="1.25.40.20:FF:000400">
    <property type="entry name" value="Serine/threonine-protein phosphatase 6 regulatory ankyrin repeat subunit A"/>
    <property type="match status" value="1"/>
</dbReference>
<dbReference type="SUPFAM" id="SSF48403">
    <property type="entry name" value="Ankyrin repeat"/>
    <property type="match status" value="1"/>
</dbReference>
<dbReference type="Proteomes" id="UP000288805">
    <property type="component" value="Unassembled WGS sequence"/>
</dbReference>
<evidence type="ECO:0000256" key="3">
    <source>
        <dbReference type="SAM" id="Phobius"/>
    </source>
</evidence>
<evidence type="ECO:0000256" key="2">
    <source>
        <dbReference type="SAM" id="MobiDB-lite"/>
    </source>
</evidence>
<dbReference type="PANTHER" id="PTHR24177">
    <property type="entry name" value="CASKIN"/>
    <property type="match status" value="1"/>
</dbReference>
<keyword evidence="1" id="KW-0040">ANK repeat</keyword>
<evidence type="ECO:0000313" key="5">
    <source>
        <dbReference type="EMBL" id="RVX20567.1"/>
    </source>
</evidence>
<dbReference type="Pfam" id="PF12796">
    <property type="entry name" value="Ank_2"/>
    <property type="match status" value="2"/>
</dbReference>
<feature type="repeat" description="ANK" evidence="1">
    <location>
        <begin position="46"/>
        <end position="75"/>
    </location>
</feature>
<feature type="compositionally biased region" description="Basic and acidic residues" evidence="2">
    <location>
        <begin position="396"/>
        <end position="408"/>
    </location>
</feature>
<gene>
    <name evidence="5" type="ORF">CK203_002562</name>
</gene>
<dbReference type="InterPro" id="IPR036770">
    <property type="entry name" value="Ankyrin_rpt-contain_sf"/>
</dbReference>
<dbReference type="PROSITE" id="PS50088">
    <property type="entry name" value="ANK_REPEAT"/>
    <property type="match status" value="1"/>
</dbReference>
<sequence length="681" mass="77375">MAFVVDTEQGATGPSLISYAMQGKWEKVVDICKEDPWAHDEKTTTSGDTALHIAVSDGREDVVVKLVQLMAHRNVYLINIKNDRGNTPLHLAASVGNVRMCKCIAAEYPELVGVRNNENETPLFLAALHGMKDAFLCLSNICSSTANNKVYEYLRRSDGENSLHCAITGEYFDLAFTIIHEYPDLVNYVNERGISPLHLLASKATLFRSGTRLNWFDEIIYLWPVTTASRSMPDADLLHALCVPVKKLLPQKYEADENPNHTENFYILTNLWKMIKASGKQSSHNARRQERPHPNYYGICYENFIKLVAKAWTLPAVIVGSRHINKIKEEKEKHTWSVQIMDEMLKYVEPFEYDSGRKRYKKVFDQETSLLAYYGEANPDDSESEEEPRPKASAHHSSEVKQKEEALKRTWGMGKRKSPVLIAAENGIIEMVEKILKLFPAAIRHVDSDQKNIVLLAVKNRQISVYELLLNRKPLEESAFRMVDSEGNSALHLAATLGDYRPYPFAALQMQWEIKWYKYVKNSVPRHFFIRYNNKNQVPKEIFTESHKELVREGGKWLNNTSNSCSVVATLVTTVAFATTATIPGGFKENSSEPTLEHHPGFLVYAISSLIALSFSVTSVVTFLAILTSRYQVKDFGRGLPRKLLLVACLPVTFFAVAQFPFYFDLIWAIFKKVPQRTIYG</sequence>
<evidence type="ECO:0000313" key="6">
    <source>
        <dbReference type="Proteomes" id="UP000288805"/>
    </source>
</evidence>
<keyword evidence="3" id="KW-0812">Transmembrane</keyword>
<feature type="transmembrane region" description="Helical" evidence="3">
    <location>
        <begin position="644"/>
        <end position="664"/>
    </location>
</feature>
<evidence type="ECO:0000259" key="4">
    <source>
        <dbReference type="Pfam" id="PF13962"/>
    </source>
</evidence>
<dbReference type="Gene3D" id="1.25.40.20">
    <property type="entry name" value="Ankyrin repeat-containing domain"/>
    <property type="match status" value="2"/>
</dbReference>
<comment type="caution">
    <text evidence="5">The sequence shown here is derived from an EMBL/GenBank/DDBJ whole genome shotgun (WGS) entry which is preliminary data.</text>
</comment>
<dbReference type="FunFam" id="1.25.40.20:FF:000545">
    <property type="entry name" value="Serine/threonine-protein phosphatase 6 regulatory ankyrin repeat subunit A"/>
    <property type="match status" value="1"/>
</dbReference>
<evidence type="ECO:0000256" key="1">
    <source>
        <dbReference type="PROSITE-ProRule" id="PRU00023"/>
    </source>
</evidence>
<feature type="domain" description="PGG" evidence="4">
    <location>
        <begin position="556"/>
        <end position="650"/>
    </location>
</feature>
<keyword evidence="3" id="KW-0472">Membrane</keyword>
<proteinExistence type="predicted"/>
<dbReference type="AlphaFoldDB" id="A0A438KH87"/>
<keyword evidence="3" id="KW-1133">Transmembrane helix</keyword>
<dbReference type="InterPro" id="IPR026961">
    <property type="entry name" value="PGG_dom"/>
</dbReference>
<dbReference type="Pfam" id="PF13962">
    <property type="entry name" value="PGG"/>
    <property type="match status" value="1"/>
</dbReference>
<name>A0A438KH87_VITVI</name>
<dbReference type="SMART" id="SM00248">
    <property type="entry name" value="ANK"/>
    <property type="match status" value="6"/>
</dbReference>
<protein>
    <recommendedName>
        <fullName evidence="4">PGG domain-containing protein</fullName>
    </recommendedName>
</protein>
<reference evidence="5 6" key="1">
    <citation type="journal article" date="2018" name="PLoS Genet.">
        <title>Population sequencing reveals clonal diversity and ancestral inbreeding in the grapevine cultivar Chardonnay.</title>
        <authorList>
            <person name="Roach M.J."/>
            <person name="Johnson D.L."/>
            <person name="Bohlmann J."/>
            <person name="van Vuuren H.J."/>
            <person name="Jones S.J."/>
            <person name="Pretorius I.S."/>
            <person name="Schmidt S.A."/>
            <person name="Borneman A.R."/>
        </authorList>
    </citation>
    <scope>NUCLEOTIDE SEQUENCE [LARGE SCALE GENOMIC DNA]</scope>
    <source>
        <strain evidence="6">cv. Chardonnay</strain>
        <tissue evidence="5">Leaf</tissue>
    </source>
</reference>